<dbReference type="CDD" id="cd17574">
    <property type="entry name" value="REC_OmpR"/>
    <property type="match status" value="1"/>
</dbReference>
<feature type="modified residue" description="4-aspartylphosphate" evidence="2">
    <location>
        <position position="74"/>
    </location>
</feature>
<evidence type="ECO:0000256" key="2">
    <source>
        <dbReference type="PROSITE-ProRule" id="PRU00169"/>
    </source>
</evidence>
<gene>
    <name evidence="6" type="ORF">SAMN05192549_102458</name>
</gene>
<feature type="DNA-binding region" description="OmpR/PhoB-type" evidence="3">
    <location>
        <begin position="149"/>
        <end position="251"/>
    </location>
</feature>
<dbReference type="SMART" id="SM00448">
    <property type="entry name" value="REC"/>
    <property type="match status" value="1"/>
</dbReference>
<dbReference type="SUPFAM" id="SSF46894">
    <property type="entry name" value="C-terminal effector domain of the bipartite response regulators"/>
    <property type="match status" value="1"/>
</dbReference>
<dbReference type="STRING" id="551987.SAMN05192549_102458"/>
<protein>
    <submittedName>
        <fullName evidence="6">Two component transcriptional regulator, winged helix family</fullName>
    </submittedName>
</protein>
<dbReference type="SMART" id="SM00862">
    <property type="entry name" value="Trans_reg_C"/>
    <property type="match status" value="1"/>
</dbReference>
<evidence type="ECO:0000256" key="3">
    <source>
        <dbReference type="PROSITE-ProRule" id="PRU01091"/>
    </source>
</evidence>
<dbReference type="Proteomes" id="UP000184339">
    <property type="component" value="Unassembled WGS sequence"/>
</dbReference>
<dbReference type="OrthoDB" id="9802426at2"/>
<evidence type="ECO:0000256" key="1">
    <source>
        <dbReference type="ARBA" id="ARBA00023125"/>
    </source>
</evidence>
<dbReference type="InterPro" id="IPR016032">
    <property type="entry name" value="Sig_transdc_resp-reg_C-effctor"/>
</dbReference>
<dbReference type="GO" id="GO:0000976">
    <property type="term" value="F:transcription cis-regulatory region binding"/>
    <property type="evidence" value="ECO:0007669"/>
    <property type="project" value="TreeGrafter"/>
</dbReference>
<organism evidence="6 7">
    <name type="scientific">Duganella sacchari</name>
    <dbReference type="NCBI Taxonomy" id="551987"/>
    <lineage>
        <taxon>Bacteria</taxon>
        <taxon>Pseudomonadati</taxon>
        <taxon>Pseudomonadota</taxon>
        <taxon>Betaproteobacteria</taxon>
        <taxon>Burkholderiales</taxon>
        <taxon>Oxalobacteraceae</taxon>
        <taxon>Telluria group</taxon>
        <taxon>Duganella</taxon>
    </lineage>
</organism>
<accession>A0A1M7LG55</accession>
<dbReference type="PANTHER" id="PTHR48111:SF59">
    <property type="entry name" value="TRANSCRIPTIONAL REGULATORY PROTEIN BAER"/>
    <property type="match status" value="1"/>
</dbReference>
<dbReference type="InterPro" id="IPR036388">
    <property type="entry name" value="WH-like_DNA-bd_sf"/>
</dbReference>
<dbReference type="CDD" id="cd00383">
    <property type="entry name" value="trans_reg_C"/>
    <property type="match status" value="1"/>
</dbReference>
<dbReference type="Pfam" id="PF00072">
    <property type="entry name" value="Response_reg"/>
    <property type="match status" value="1"/>
</dbReference>
<name>A0A1M7LG55_9BURK</name>
<dbReference type="Gene3D" id="6.10.250.690">
    <property type="match status" value="1"/>
</dbReference>
<dbReference type="AlphaFoldDB" id="A0A1M7LG55"/>
<dbReference type="GO" id="GO:0032993">
    <property type="term" value="C:protein-DNA complex"/>
    <property type="evidence" value="ECO:0007669"/>
    <property type="project" value="TreeGrafter"/>
</dbReference>
<evidence type="ECO:0000313" key="7">
    <source>
        <dbReference type="Proteomes" id="UP000184339"/>
    </source>
</evidence>
<dbReference type="Gene3D" id="1.10.10.10">
    <property type="entry name" value="Winged helix-like DNA-binding domain superfamily/Winged helix DNA-binding domain"/>
    <property type="match status" value="1"/>
</dbReference>
<feature type="domain" description="Response regulatory" evidence="4">
    <location>
        <begin position="25"/>
        <end position="138"/>
    </location>
</feature>
<keyword evidence="2" id="KW-0597">Phosphoprotein</keyword>
<proteinExistence type="predicted"/>
<dbReference type="GO" id="GO:0005829">
    <property type="term" value="C:cytosol"/>
    <property type="evidence" value="ECO:0007669"/>
    <property type="project" value="TreeGrafter"/>
</dbReference>
<dbReference type="InterPro" id="IPR001867">
    <property type="entry name" value="OmpR/PhoB-type_DNA-bd"/>
</dbReference>
<dbReference type="PROSITE" id="PS50110">
    <property type="entry name" value="RESPONSE_REGULATORY"/>
    <property type="match status" value="1"/>
</dbReference>
<reference evidence="7" key="1">
    <citation type="submission" date="2016-11" db="EMBL/GenBank/DDBJ databases">
        <authorList>
            <person name="Varghese N."/>
            <person name="Submissions S."/>
        </authorList>
    </citation>
    <scope>NUCLEOTIDE SEQUENCE [LARGE SCALE GENOMIC DNA]</scope>
    <source>
        <strain evidence="7">Sac-22</strain>
    </source>
</reference>
<feature type="domain" description="OmpR/PhoB-type" evidence="5">
    <location>
        <begin position="149"/>
        <end position="251"/>
    </location>
</feature>
<dbReference type="GO" id="GO:0006355">
    <property type="term" value="P:regulation of DNA-templated transcription"/>
    <property type="evidence" value="ECO:0007669"/>
    <property type="project" value="InterPro"/>
</dbReference>
<sequence length="253" mass="27681">MQYHDDMSMNTELPGASGDPDLQALVLVAEDESEIAQILMAYLSRAGLRVAHAPDGRRALEMHDMLKPDLVLLDVQMPQLDGWSVLSQIRQRGNTAVIMLTAMDQDLDKLMGLRIGADDYVVKPFNPAEVVARTQAVLRRTAGANAPAHKLLRVEGIEIDLDHYEAAVCIDNTPRQVLALTLTEFRLLAHMARAPKRVFSRAELLAACLPEGETLERTVDSHLSKLRKKVEAAGISGLLEAVRGVGYRLGSGA</sequence>
<keyword evidence="1 3" id="KW-0238">DNA-binding</keyword>
<dbReference type="Gene3D" id="3.40.50.2300">
    <property type="match status" value="1"/>
</dbReference>
<dbReference type="PANTHER" id="PTHR48111">
    <property type="entry name" value="REGULATOR OF RPOS"/>
    <property type="match status" value="1"/>
</dbReference>
<dbReference type="InterPro" id="IPR011006">
    <property type="entry name" value="CheY-like_superfamily"/>
</dbReference>
<evidence type="ECO:0000313" key="6">
    <source>
        <dbReference type="EMBL" id="SHM77029.1"/>
    </source>
</evidence>
<dbReference type="EMBL" id="FRCX01000002">
    <property type="protein sequence ID" value="SHM77029.1"/>
    <property type="molecule type" value="Genomic_DNA"/>
</dbReference>
<dbReference type="InterPro" id="IPR039420">
    <property type="entry name" value="WalR-like"/>
</dbReference>
<dbReference type="Pfam" id="PF00486">
    <property type="entry name" value="Trans_reg_C"/>
    <property type="match status" value="1"/>
</dbReference>
<dbReference type="PROSITE" id="PS51755">
    <property type="entry name" value="OMPR_PHOB"/>
    <property type="match status" value="1"/>
</dbReference>
<evidence type="ECO:0000259" key="4">
    <source>
        <dbReference type="PROSITE" id="PS50110"/>
    </source>
</evidence>
<keyword evidence="7" id="KW-1185">Reference proteome</keyword>
<dbReference type="InterPro" id="IPR001789">
    <property type="entry name" value="Sig_transdc_resp-reg_receiver"/>
</dbReference>
<dbReference type="GO" id="GO:0000156">
    <property type="term" value="F:phosphorelay response regulator activity"/>
    <property type="evidence" value="ECO:0007669"/>
    <property type="project" value="TreeGrafter"/>
</dbReference>
<dbReference type="SUPFAM" id="SSF52172">
    <property type="entry name" value="CheY-like"/>
    <property type="match status" value="1"/>
</dbReference>
<evidence type="ECO:0000259" key="5">
    <source>
        <dbReference type="PROSITE" id="PS51755"/>
    </source>
</evidence>